<evidence type="ECO:0008006" key="10">
    <source>
        <dbReference type="Google" id="ProtNLM"/>
    </source>
</evidence>
<keyword evidence="1" id="KW-0808">Transferase</keyword>
<dbReference type="PANTHER" id="PTHR37984:SF5">
    <property type="entry name" value="PROTEIN NYNRIN-LIKE"/>
    <property type="match status" value="1"/>
</dbReference>
<dbReference type="RefSeq" id="XP_062713039.1">
    <property type="nucleotide sequence ID" value="XM_062857055.1"/>
</dbReference>
<reference evidence="8" key="2">
    <citation type="submission" date="2025-05" db="UniProtKB">
        <authorList>
            <consortium name="EnsemblMetazoa"/>
        </authorList>
    </citation>
    <scope>IDENTIFICATION</scope>
    <source>
        <strain evidence="8">Foshan</strain>
    </source>
</reference>
<dbReference type="InterPro" id="IPR050951">
    <property type="entry name" value="Retrovirus_Pol_polyprotein"/>
</dbReference>
<evidence type="ECO:0000256" key="4">
    <source>
        <dbReference type="ARBA" id="ARBA00022759"/>
    </source>
</evidence>
<dbReference type="GeneID" id="134290066"/>
<evidence type="ECO:0000313" key="8">
    <source>
        <dbReference type="EnsemblMetazoa" id="AALFPA23_017210.P25085"/>
    </source>
</evidence>
<dbReference type="InterPro" id="IPR055510">
    <property type="entry name" value="DUF7083"/>
</dbReference>
<dbReference type="InterPro" id="IPR021109">
    <property type="entry name" value="Peptidase_aspartic_dom_sf"/>
</dbReference>
<dbReference type="Gene3D" id="3.30.70.270">
    <property type="match status" value="1"/>
</dbReference>
<protein>
    <recommendedName>
        <fullName evidence="10">Reverse transcriptase domain-containing protein</fullName>
    </recommendedName>
</protein>
<dbReference type="InterPro" id="IPR043128">
    <property type="entry name" value="Rev_trsase/Diguanyl_cyclase"/>
</dbReference>
<dbReference type="Gene3D" id="3.10.10.10">
    <property type="entry name" value="HIV Type 1 Reverse Transcriptase, subunit A, domain 1"/>
    <property type="match status" value="2"/>
</dbReference>
<dbReference type="Proteomes" id="UP000069940">
    <property type="component" value="Unassembled WGS sequence"/>
</dbReference>
<evidence type="ECO:0000259" key="6">
    <source>
        <dbReference type="Pfam" id="PF00078"/>
    </source>
</evidence>
<keyword evidence="4" id="KW-0255">Endonuclease</keyword>
<accession>A0ABM1ZCH6</accession>
<keyword evidence="2" id="KW-0548">Nucleotidyltransferase</keyword>
<dbReference type="InterPro" id="IPR000477">
    <property type="entry name" value="RT_dom"/>
</dbReference>
<keyword evidence="3" id="KW-0540">Nuclease</keyword>
<evidence type="ECO:0000259" key="7">
    <source>
        <dbReference type="Pfam" id="PF23309"/>
    </source>
</evidence>
<dbReference type="CDD" id="cd01647">
    <property type="entry name" value="RT_LTR"/>
    <property type="match status" value="1"/>
</dbReference>
<evidence type="ECO:0000313" key="9">
    <source>
        <dbReference type="Proteomes" id="UP000069940"/>
    </source>
</evidence>
<evidence type="ECO:0000256" key="3">
    <source>
        <dbReference type="ARBA" id="ARBA00022722"/>
    </source>
</evidence>
<keyword evidence="9" id="KW-1185">Reference proteome</keyword>
<name>A0ABM1ZCH6_AEDAL</name>
<organism evidence="8 9">
    <name type="scientific">Aedes albopictus</name>
    <name type="common">Asian tiger mosquito</name>
    <name type="synonym">Stegomyia albopicta</name>
    <dbReference type="NCBI Taxonomy" id="7160"/>
    <lineage>
        <taxon>Eukaryota</taxon>
        <taxon>Metazoa</taxon>
        <taxon>Ecdysozoa</taxon>
        <taxon>Arthropoda</taxon>
        <taxon>Hexapoda</taxon>
        <taxon>Insecta</taxon>
        <taxon>Pterygota</taxon>
        <taxon>Neoptera</taxon>
        <taxon>Endopterygota</taxon>
        <taxon>Diptera</taxon>
        <taxon>Nematocera</taxon>
        <taxon>Culicoidea</taxon>
        <taxon>Culicidae</taxon>
        <taxon>Culicinae</taxon>
        <taxon>Aedini</taxon>
        <taxon>Aedes</taxon>
        <taxon>Stegomyia</taxon>
    </lineage>
</organism>
<evidence type="ECO:0000256" key="1">
    <source>
        <dbReference type="ARBA" id="ARBA00022679"/>
    </source>
</evidence>
<keyword evidence="4" id="KW-0378">Hydrolase</keyword>
<feature type="domain" description="Reverse transcriptase" evidence="6">
    <location>
        <begin position="560"/>
        <end position="655"/>
    </location>
</feature>
<feature type="compositionally biased region" description="Polar residues" evidence="5">
    <location>
        <begin position="284"/>
        <end position="294"/>
    </location>
</feature>
<sequence>MHTSIITPLMDIRVRTSEWDRPNNRPPNEGICDGIFSFANSFRRAGPDRRCESPDMTATLPEFGLSASKERDVVETQTGGKLFSHSFANISVLGENCCYDVVMHLRREIEQSDEFHFDPENGLTFDRWFSKYEDLFRQDGRSLDDAAKVKLLLRSLSVPVHEKFLNYLLPSHPRNFTCDVVAKLKQIFGQQKSLFRKRYDCLKLEKKAHRRPVQEFICGLKSTKDADVRTRLLSKLESDQADTINLEGLVTECQRLSNLKHDTALVEKKPTSSAVQAVRHSRKQPSYQQKSSADGKTPPSPCWQCGAMHFVKDCQFSKHTSKHGEKKTGAKKKPFNTKVIQTVQQVRSRRRFVTVIFNQKSAKLQLDCGSDITVISHRTWKMIGAPPSSPTSVEASTASGEPLELIGEFTCPITVGDTTLATVCYITSVADLNVMDWHFLTLYPEVFQDSLGHCTKTKISLALKQHAQPVFRPKRPVPFHAIQKVDEELDRLQRSDIITPVDFSDWAAPIVVVKKPGGKVRQQLFSSNAGGDLQQSVWQSNLQHHRPVIRIPAGGGRRRVQKLLTINTHQGLFRFNRLAPGVKSAPGAFQQLMAKMVAGLRGVEVFLDDILVHSKTLEEHNRILHMFFRSLREYGFHLRVEKCRFYQDQLKHLGLGQFRL</sequence>
<dbReference type="EnsemblMetazoa" id="AALFPA23_017210.R25085">
    <property type="protein sequence ID" value="AALFPA23_017210.P25085"/>
    <property type="gene ID" value="AALFPA23_017210"/>
</dbReference>
<dbReference type="InterPro" id="IPR043502">
    <property type="entry name" value="DNA/RNA_pol_sf"/>
</dbReference>
<reference evidence="9" key="1">
    <citation type="journal article" date="2015" name="Proc. Natl. Acad. Sci. U.S.A.">
        <title>Genome sequence of the Asian Tiger mosquito, Aedes albopictus, reveals insights into its biology, genetics, and evolution.</title>
        <authorList>
            <person name="Chen X.G."/>
            <person name="Jiang X."/>
            <person name="Gu J."/>
            <person name="Xu M."/>
            <person name="Wu Y."/>
            <person name="Deng Y."/>
            <person name="Zhang C."/>
            <person name="Bonizzoni M."/>
            <person name="Dermauw W."/>
            <person name="Vontas J."/>
            <person name="Armbruster P."/>
            <person name="Huang X."/>
            <person name="Yang Y."/>
            <person name="Zhang H."/>
            <person name="He W."/>
            <person name="Peng H."/>
            <person name="Liu Y."/>
            <person name="Wu K."/>
            <person name="Chen J."/>
            <person name="Lirakis M."/>
            <person name="Topalis P."/>
            <person name="Van Leeuwen T."/>
            <person name="Hall A.B."/>
            <person name="Jiang X."/>
            <person name="Thorpe C."/>
            <person name="Mueller R.L."/>
            <person name="Sun C."/>
            <person name="Waterhouse R.M."/>
            <person name="Yan G."/>
            <person name="Tu Z.J."/>
            <person name="Fang X."/>
            <person name="James A.A."/>
        </authorList>
    </citation>
    <scope>NUCLEOTIDE SEQUENCE [LARGE SCALE GENOMIC DNA]</scope>
    <source>
        <strain evidence="9">Foshan</strain>
    </source>
</reference>
<dbReference type="PANTHER" id="PTHR37984">
    <property type="entry name" value="PROTEIN CBG26694"/>
    <property type="match status" value="1"/>
</dbReference>
<feature type="domain" description="DUF7083" evidence="7">
    <location>
        <begin position="111"/>
        <end position="191"/>
    </location>
</feature>
<dbReference type="SUPFAM" id="SSF56672">
    <property type="entry name" value="DNA/RNA polymerases"/>
    <property type="match status" value="1"/>
</dbReference>
<evidence type="ECO:0000256" key="5">
    <source>
        <dbReference type="SAM" id="MobiDB-lite"/>
    </source>
</evidence>
<proteinExistence type="predicted"/>
<dbReference type="Gene3D" id="2.40.70.10">
    <property type="entry name" value="Acid Proteases"/>
    <property type="match status" value="1"/>
</dbReference>
<dbReference type="Pfam" id="PF00078">
    <property type="entry name" value="RVT_1"/>
    <property type="match status" value="1"/>
</dbReference>
<evidence type="ECO:0000256" key="2">
    <source>
        <dbReference type="ARBA" id="ARBA00022695"/>
    </source>
</evidence>
<dbReference type="SUPFAM" id="SSF50630">
    <property type="entry name" value="Acid proteases"/>
    <property type="match status" value="1"/>
</dbReference>
<feature type="region of interest" description="Disordered" evidence="5">
    <location>
        <begin position="268"/>
        <end position="298"/>
    </location>
</feature>
<dbReference type="Pfam" id="PF23309">
    <property type="entry name" value="DUF7083"/>
    <property type="match status" value="1"/>
</dbReference>